<feature type="chain" id="PRO_5046650944" description="TolC family protein" evidence="2">
    <location>
        <begin position="26"/>
        <end position="629"/>
    </location>
</feature>
<protein>
    <recommendedName>
        <fullName evidence="5">TolC family protein</fullName>
    </recommendedName>
</protein>
<feature type="coiled-coil region" evidence="1">
    <location>
        <begin position="160"/>
        <end position="264"/>
    </location>
</feature>
<evidence type="ECO:0000256" key="2">
    <source>
        <dbReference type="SAM" id="SignalP"/>
    </source>
</evidence>
<dbReference type="Gene3D" id="1.20.1600.10">
    <property type="entry name" value="Outer membrane efflux proteins (OEP)"/>
    <property type="match status" value="1"/>
</dbReference>
<accession>A0ABP8GKK5</accession>
<sequence>MTSARPRFKSVPAWGAIPLAAFALAGCTITPTPISQEQIAARAQKDQAEMYKDQVPLAAPLTFSTALARALKYNLDYRLKMMESALSHGLLEVSELDMLPKLVAEAGYTARTNDSGGTSIGIEDRVISLRPSTSEEREHFYGRATLSWNALDFGLSYYRAKQAADDYNIAEERRRKILQNIVQDVRSAYWRALGAQQLLGEANKLADRIQDALQKSREAERAGVLPPAQSLAYQRALLDAATLINVKRQEMQFAKRELAALMSLPPGTDFTLVEESENPLVPVPADMDKLELQALEKRPELREEDYKARQDQLEAKKQIAALFPSLNLYVGPRYDTNDYLYNNNWAESGVSLSMNLLRLAGLPTLRKTNEARLKADDARRQALSMAVITQVRVAVERYKLAMVDHDLAAESTRVDQRLASISRVGSNNKLDSELEALRTESRAVVSRFQLATAYAAAQAAYGRILNSVGIDLLPDTVTGTDIPTLAKAIDTSLASGEALAFTQQAVAQAELRPIRVQVAGVPAGATAAGVKVAVERVVERNDLKLGQGATGLLLSMVYQPLEARATRRAQWNLTLEDAGGRRLLTQSYTSFLPNETTERTMEAFAEAAALSVMSEVHRLAQQPAAVARK</sequence>
<evidence type="ECO:0000313" key="3">
    <source>
        <dbReference type="EMBL" id="GAA4325751.1"/>
    </source>
</evidence>
<dbReference type="EMBL" id="BAABFO010000003">
    <property type="protein sequence ID" value="GAA4325751.1"/>
    <property type="molecule type" value="Genomic_DNA"/>
</dbReference>
<name>A0ABP8GKK5_9BURK</name>
<evidence type="ECO:0000256" key="1">
    <source>
        <dbReference type="SAM" id="Coils"/>
    </source>
</evidence>
<proteinExistence type="predicted"/>
<comment type="caution">
    <text evidence="3">The sequence shown here is derived from an EMBL/GenBank/DDBJ whole genome shotgun (WGS) entry which is preliminary data.</text>
</comment>
<keyword evidence="1" id="KW-0175">Coiled coil</keyword>
<dbReference type="PROSITE" id="PS51257">
    <property type="entry name" value="PROKAR_LIPOPROTEIN"/>
    <property type="match status" value="1"/>
</dbReference>
<keyword evidence="4" id="KW-1185">Reference proteome</keyword>
<evidence type="ECO:0008006" key="5">
    <source>
        <dbReference type="Google" id="ProtNLM"/>
    </source>
</evidence>
<dbReference type="PANTHER" id="PTHR30203:SF33">
    <property type="entry name" value="BLR4455 PROTEIN"/>
    <property type="match status" value="1"/>
</dbReference>
<gene>
    <name evidence="3" type="ORF">GCM10023144_08410</name>
</gene>
<dbReference type="PANTHER" id="PTHR30203">
    <property type="entry name" value="OUTER MEMBRANE CATION EFFLUX PROTEIN"/>
    <property type="match status" value="1"/>
</dbReference>
<dbReference type="InterPro" id="IPR010131">
    <property type="entry name" value="MdtP/NodT-like"/>
</dbReference>
<feature type="signal peptide" evidence="2">
    <location>
        <begin position="1"/>
        <end position="25"/>
    </location>
</feature>
<reference evidence="4" key="1">
    <citation type="journal article" date="2019" name="Int. J. Syst. Evol. Microbiol.">
        <title>The Global Catalogue of Microorganisms (GCM) 10K type strain sequencing project: providing services to taxonomists for standard genome sequencing and annotation.</title>
        <authorList>
            <consortium name="The Broad Institute Genomics Platform"/>
            <consortium name="The Broad Institute Genome Sequencing Center for Infectious Disease"/>
            <person name="Wu L."/>
            <person name="Ma J."/>
        </authorList>
    </citation>
    <scope>NUCLEOTIDE SEQUENCE [LARGE SCALE GENOMIC DNA]</scope>
    <source>
        <strain evidence="4">JCM 17666</strain>
    </source>
</reference>
<organism evidence="3 4">
    <name type="scientific">Pigmentiphaga soli</name>
    <dbReference type="NCBI Taxonomy" id="1007095"/>
    <lineage>
        <taxon>Bacteria</taxon>
        <taxon>Pseudomonadati</taxon>
        <taxon>Pseudomonadota</taxon>
        <taxon>Betaproteobacteria</taxon>
        <taxon>Burkholderiales</taxon>
        <taxon>Alcaligenaceae</taxon>
        <taxon>Pigmentiphaga</taxon>
    </lineage>
</organism>
<evidence type="ECO:0000313" key="4">
    <source>
        <dbReference type="Proteomes" id="UP001501671"/>
    </source>
</evidence>
<dbReference type="Proteomes" id="UP001501671">
    <property type="component" value="Unassembled WGS sequence"/>
</dbReference>
<dbReference type="SUPFAM" id="SSF56954">
    <property type="entry name" value="Outer membrane efflux proteins (OEP)"/>
    <property type="match status" value="1"/>
</dbReference>
<keyword evidence="2" id="KW-0732">Signal</keyword>
<dbReference type="RefSeq" id="WP_345246655.1">
    <property type="nucleotide sequence ID" value="NZ_BAABFO010000003.1"/>
</dbReference>